<dbReference type="RefSeq" id="WP_157079479.1">
    <property type="nucleotide sequence ID" value="NZ_JAADZU010000069.1"/>
</dbReference>
<gene>
    <name evidence="1" type="ORF">GYA93_17985</name>
</gene>
<dbReference type="EMBL" id="JAADZU010000069">
    <property type="protein sequence ID" value="NDK91451.1"/>
    <property type="molecule type" value="Genomic_DNA"/>
</dbReference>
<comment type="caution">
    <text evidence="1">The sequence shown here is derived from an EMBL/GenBank/DDBJ whole genome shotgun (WGS) entry which is preliminary data.</text>
</comment>
<protein>
    <recommendedName>
        <fullName evidence="3">MarR family transcriptional regulator</fullName>
    </recommendedName>
</protein>
<sequence length="50" mass="5441">MIDHSENALRAVIKSLRDVVAPAVDPGDPMAQEQLALSLGTLEFLHSRLD</sequence>
<dbReference type="AlphaFoldDB" id="A0A7K3LTV0"/>
<organism evidence="1 2">
    <name type="scientific">Gordonia desulfuricans</name>
    <dbReference type="NCBI Taxonomy" id="89051"/>
    <lineage>
        <taxon>Bacteria</taxon>
        <taxon>Bacillati</taxon>
        <taxon>Actinomycetota</taxon>
        <taxon>Actinomycetes</taxon>
        <taxon>Mycobacteriales</taxon>
        <taxon>Gordoniaceae</taxon>
        <taxon>Gordonia</taxon>
    </lineage>
</organism>
<name>A0A7K3LTV0_9ACTN</name>
<evidence type="ECO:0008006" key="3">
    <source>
        <dbReference type="Google" id="ProtNLM"/>
    </source>
</evidence>
<evidence type="ECO:0000313" key="1">
    <source>
        <dbReference type="EMBL" id="NDK91451.1"/>
    </source>
</evidence>
<accession>A0A7K3LTV0</accession>
<proteinExistence type="predicted"/>
<reference evidence="1 2" key="1">
    <citation type="submission" date="2020-01" db="EMBL/GenBank/DDBJ databases">
        <title>Investigation of new actinobacteria for the biodesulphurisation of diesel fuel.</title>
        <authorList>
            <person name="Athi Narayanan S.M."/>
        </authorList>
    </citation>
    <scope>NUCLEOTIDE SEQUENCE [LARGE SCALE GENOMIC DNA]</scope>
    <source>
        <strain evidence="1 2">213E</strain>
    </source>
</reference>
<evidence type="ECO:0000313" key="2">
    <source>
        <dbReference type="Proteomes" id="UP000466307"/>
    </source>
</evidence>
<dbReference type="Proteomes" id="UP000466307">
    <property type="component" value="Unassembled WGS sequence"/>
</dbReference>
<keyword evidence="2" id="KW-1185">Reference proteome</keyword>